<evidence type="ECO:0000313" key="2">
    <source>
        <dbReference type="Proteomes" id="UP000218244"/>
    </source>
</evidence>
<dbReference type="AlphaFoldDB" id="A0A160PPW3"/>
<gene>
    <name evidence="1" type="ORF">N24_1825</name>
</gene>
<keyword evidence="2" id="KW-1185">Reference proteome</keyword>
<organism evidence="1 2">
    <name type="scientific">Corynebacterium suranareeae</name>
    <dbReference type="NCBI Taxonomy" id="2506452"/>
    <lineage>
        <taxon>Bacteria</taxon>
        <taxon>Bacillati</taxon>
        <taxon>Actinomycetota</taxon>
        <taxon>Actinomycetes</taxon>
        <taxon>Mycobacteriales</taxon>
        <taxon>Corynebacteriaceae</taxon>
        <taxon>Corynebacterium</taxon>
    </lineage>
</organism>
<protein>
    <submittedName>
        <fullName evidence="1">Uncharacterized protein</fullName>
    </submittedName>
</protein>
<dbReference type="EMBL" id="AP017369">
    <property type="protein sequence ID" value="BAU96087.1"/>
    <property type="molecule type" value="Genomic_DNA"/>
</dbReference>
<name>A0A160PPW3_9CORY</name>
<dbReference type="RefSeq" id="WP_096456334.1">
    <property type="nucleotide sequence ID" value="NZ_AP017369.1"/>
</dbReference>
<evidence type="ECO:0000313" key="1">
    <source>
        <dbReference type="EMBL" id="BAU96087.1"/>
    </source>
</evidence>
<sequence length="62" mass="6581">MSVDDLYAVVLDTRTGEPVPCVFCNSAPQIVIYDGCCSLTCTQALDDLVEAEYYGADLTAAA</sequence>
<proteinExistence type="predicted"/>
<accession>A0A160PPW3</accession>
<dbReference type="KEGG" id="csur:N24_1825"/>
<dbReference type="Proteomes" id="UP000218244">
    <property type="component" value="Chromosome"/>
</dbReference>
<reference evidence="1 2" key="1">
    <citation type="submission" date="2016-02" db="EMBL/GenBank/DDBJ databases">
        <title>Corynebacterium glutamicum N24 whole genome sequencing project.</title>
        <authorList>
            <person name="Matsutani M."/>
            <person name="Nangtapong N."/>
            <person name="Yakushi T."/>
            <person name="Matsushita K."/>
        </authorList>
    </citation>
    <scope>NUCLEOTIDE SEQUENCE [LARGE SCALE GENOMIC DNA]</scope>
    <source>
        <strain evidence="1 2">N24</strain>
    </source>
</reference>